<accession>A0AAE0ENM8</accession>
<comment type="caution">
    <text evidence="3">The sequence shown here is derived from an EMBL/GenBank/DDBJ whole genome shotgun (WGS) entry which is preliminary data.</text>
</comment>
<dbReference type="PANTHER" id="PTHR11319:SF35">
    <property type="entry name" value="OUTER MEMBRANE PROTEIN PMPC-RELATED"/>
    <property type="match status" value="1"/>
</dbReference>
<dbReference type="Proteomes" id="UP001190700">
    <property type="component" value="Unassembled WGS sequence"/>
</dbReference>
<sequence length="399" mass="44183">MRRLRCYQKVRMPRHVADRHVDLVQQGVWIPCSENDVLDVQLSGSFHTLKSEELRPQAKKGSLRGEETMMPSAGPERGILVEAGTEETATGLEEGGRITKETLTRLARRWRVTASMRAAPPVDLYLPKDAFVKCGGVDEASCAAAREALEARRSASLWKTPAPVALADCAGNEEGDSVIMTRDGRLIKGVHCYEKKDVGDKGVITMVPVTMLDDPVYSKALGHLWDPFEDAYYYWQTVDIMRRLLQTGIVVLVGMIAGENAAVVFAMLVSVFAILVHQRYSPFKNDSMDDLALGILVNQFIVQLVLMLFQLTDGGSGFVVGIGILLLQIMLLTYAMTHIIPAFRPVFVKLTGKSVRIQKRISRLSTFNSSQRENENLTFDKSISNPAFSNQSQSPSTGF</sequence>
<keyword evidence="2" id="KW-1133">Transmembrane helix</keyword>
<keyword evidence="2" id="KW-0472">Membrane</keyword>
<evidence type="ECO:0008006" key="5">
    <source>
        <dbReference type="Google" id="ProtNLM"/>
    </source>
</evidence>
<feature type="transmembrane region" description="Helical" evidence="2">
    <location>
        <begin position="316"/>
        <end position="336"/>
    </location>
</feature>
<dbReference type="EMBL" id="LGRX02035507">
    <property type="protein sequence ID" value="KAK3234352.1"/>
    <property type="molecule type" value="Genomic_DNA"/>
</dbReference>
<protein>
    <recommendedName>
        <fullName evidence="5">TRP C-terminal domain-containing protein</fullName>
    </recommendedName>
</protein>
<feature type="region of interest" description="Disordered" evidence="1">
    <location>
        <begin position="53"/>
        <end position="76"/>
    </location>
</feature>
<dbReference type="PANTHER" id="PTHR11319">
    <property type="entry name" value="G PROTEIN-COUPLED RECEPTOR-RELATED"/>
    <property type="match status" value="1"/>
</dbReference>
<evidence type="ECO:0000256" key="2">
    <source>
        <dbReference type="SAM" id="Phobius"/>
    </source>
</evidence>
<evidence type="ECO:0000256" key="1">
    <source>
        <dbReference type="SAM" id="MobiDB-lite"/>
    </source>
</evidence>
<name>A0AAE0ENM8_9CHLO</name>
<feature type="transmembrane region" description="Helical" evidence="2">
    <location>
        <begin position="249"/>
        <end position="276"/>
    </location>
</feature>
<dbReference type="AlphaFoldDB" id="A0AAE0ENM8"/>
<gene>
    <name evidence="3" type="ORF">CYMTET_55390</name>
</gene>
<reference evidence="3 4" key="1">
    <citation type="journal article" date="2015" name="Genome Biol. Evol.">
        <title>Comparative Genomics of a Bacterivorous Green Alga Reveals Evolutionary Causalities and Consequences of Phago-Mixotrophic Mode of Nutrition.</title>
        <authorList>
            <person name="Burns J.A."/>
            <person name="Paasch A."/>
            <person name="Narechania A."/>
            <person name="Kim E."/>
        </authorList>
    </citation>
    <scope>NUCLEOTIDE SEQUENCE [LARGE SCALE GENOMIC DNA]</scope>
    <source>
        <strain evidence="3 4">PLY_AMNH</strain>
    </source>
</reference>
<feature type="transmembrane region" description="Helical" evidence="2">
    <location>
        <begin position="291"/>
        <end position="309"/>
    </location>
</feature>
<keyword evidence="4" id="KW-1185">Reference proteome</keyword>
<organism evidence="3 4">
    <name type="scientific">Cymbomonas tetramitiformis</name>
    <dbReference type="NCBI Taxonomy" id="36881"/>
    <lineage>
        <taxon>Eukaryota</taxon>
        <taxon>Viridiplantae</taxon>
        <taxon>Chlorophyta</taxon>
        <taxon>Pyramimonadophyceae</taxon>
        <taxon>Pyramimonadales</taxon>
        <taxon>Pyramimonadaceae</taxon>
        <taxon>Cymbomonas</taxon>
    </lineage>
</organism>
<proteinExistence type="predicted"/>
<evidence type="ECO:0000313" key="4">
    <source>
        <dbReference type="Proteomes" id="UP001190700"/>
    </source>
</evidence>
<keyword evidence="2" id="KW-0812">Transmembrane</keyword>
<evidence type="ECO:0000313" key="3">
    <source>
        <dbReference type="EMBL" id="KAK3234352.1"/>
    </source>
</evidence>